<feature type="compositionally biased region" description="Basic and acidic residues" evidence="1">
    <location>
        <begin position="63"/>
        <end position="72"/>
    </location>
</feature>
<name>A0A1S7S6A7_AGRTU</name>
<dbReference type="EMBL" id="FBWC01000031">
    <property type="protein sequence ID" value="CUX62773.1"/>
    <property type="molecule type" value="Genomic_DNA"/>
</dbReference>
<dbReference type="AlphaFoldDB" id="A0A1S7S6A7"/>
<gene>
    <name evidence="2" type="ORF">AGR4C_Lc90003</name>
</gene>
<evidence type="ECO:0000313" key="3">
    <source>
        <dbReference type="Proteomes" id="UP000191897"/>
    </source>
</evidence>
<feature type="region of interest" description="Disordered" evidence="1">
    <location>
        <begin position="34"/>
        <end position="72"/>
    </location>
</feature>
<reference evidence="2 3" key="1">
    <citation type="submission" date="2016-01" db="EMBL/GenBank/DDBJ databases">
        <authorList>
            <person name="Oliw E.H."/>
        </authorList>
    </citation>
    <scope>NUCLEOTIDE SEQUENCE [LARGE SCALE GENOMIC DNA]</scope>
    <source>
        <strain evidence="2 3">Kerr 14</strain>
    </source>
</reference>
<dbReference type="Proteomes" id="UP000191897">
    <property type="component" value="Unassembled WGS sequence"/>
</dbReference>
<proteinExistence type="predicted"/>
<protein>
    <submittedName>
        <fullName evidence="2">Uncharacterized protein</fullName>
    </submittedName>
</protein>
<organism evidence="2 3">
    <name type="scientific">Agrobacterium tumefaciens str. Kerr 14</name>
    <dbReference type="NCBI Taxonomy" id="1183424"/>
    <lineage>
        <taxon>Bacteria</taxon>
        <taxon>Pseudomonadati</taxon>
        <taxon>Pseudomonadota</taxon>
        <taxon>Alphaproteobacteria</taxon>
        <taxon>Hyphomicrobiales</taxon>
        <taxon>Rhizobiaceae</taxon>
        <taxon>Rhizobium/Agrobacterium group</taxon>
        <taxon>Agrobacterium</taxon>
        <taxon>Agrobacterium tumefaciens complex</taxon>
    </lineage>
</organism>
<evidence type="ECO:0000313" key="2">
    <source>
        <dbReference type="EMBL" id="CUX62773.1"/>
    </source>
</evidence>
<evidence type="ECO:0000256" key="1">
    <source>
        <dbReference type="SAM" id="MobiDB-lite"/>
    </source>
</evidence>
<sequence>MIAATGTRLSQWVKLRGIVKNDTETLAQTFAIGRRKEDSASLTPQRHAASMTKPNHAPGLRGKQGDERPHAV</sequence>
<accession>A0A1S7S6A7</accession>
<dbReference type="RefSeq" id="WP_003504089.1">
    <property type="nucleotide sequence ID" value="NZ_LT009731.1"/>
</dbReference>